<sequence>MSADAENIRVVVRCRPLSEKEQAAGCHEIVAVDTVQGTVLVTNPSGAHGDVPPKMFTFDTVFDVNSKQVEVYNQAARPIVENVLEGYNGTIFAYGQTGTGKTFTMVGDRSVPELKGIIPNSFAHIFGHIAKAEDDKKFLVRASYLEIYNEEARDLLAKDQNARLEVKERPDIGVYVKGLSSCVVKTADELDRIMTLGNKNRAVGATNMNAHSSRSHAMFTITVECSECGLDGRQHVRVGKLHLVDLACTNIGPADYNYDETISALRYANRAKNIKNKARINEDPKDALLRQFQKEIEDLRKQLQEGADESTPEDDSSEEASCGDDSADKKDKRKRKKAISEEKMREIQAQILADRKTLSEKKDMAQEERDRLAGELEIREQQLNAAREEQEGLMQKLHALEKKIIVGGENLLQKAEEQERLLEESARELEERKRKEAALREALEQKEASWAERLDMEERYSTLQEEAAGKTRKLKKVWALLMSAKAEMADLRQEHQREAEGLLENVRQLSRELRLNMLLIDAFIPPEYQELLERCVQWNEDIGEWQLKCIAYTGNNMCKQSSPDVGNLHEKSDLDISHVYLSYSPDGLQMPGRHRDHCVVASGSLSQA</sequence>
<accession>A0ACB7SKX3</accession>
<dbReference type="Proteomes" id="UP000821845">
    <property type="component" value="Chromosome 3"/>
</dbReference>
<name>A0ACB7SKX3_HYAAI</name>
<gene>
    <name evidence="1" type="ORF">HPB50_005217</name>
</gene>
<proteinExistence type="predicted"/>
<protein>
    <submittedName>
        <fullName evidence="1">Uncharacterized protein</fullName>
    </submittedName>
</protein>
<evidence type="ECO:0000313" key="2">
    <source>
        <dbReference type="Proteomes" id="UP000821845"/>
    </source>
</evidence>
<evidence type="ECO:0000313" key="1">
    <source>
        <dbReference type="EMBL" id="KAH6935335.1"/>
    </source>
</evidence>
<organism evidence="1 2">
    <name type="scientific">Hyalomma asiaticum</name>
    <name type="common">Tick</name>
    <dbReference type="NCBI Taxonomy" id="266040"/>
    <lineage>
        <taxon>Eukaryota</taxon>
        <taxon>Metazoa</taxon>
        <taxon>Ecdysozoa</taxon>
        <taxon>Arthropoda</taxon>
        <taxon>Chelicerata</taxon>
        <taxon>Arachnida</taxon>
        <taxon>Acari</taxon>
        <taxon>Parasitiformes</taxon>
        <taxon>Ixodida</taxon>
        <taxon>Ixodoidea</taxon>
        <taxon>Ixodidae</taxon>
        <taxon>Hyalomminae</taxon>
        <taxon>Hyalomma</taxon>
    </lineage>
</organism>
<reference evidence="1" key="1">
    <citation type="submission" date="2020-05" db="EMBL/GenBank/DDBJ databases">
        <title>Large-scale comparative analyses of tick genomes elucidate their genetic diversity and vector capacities.</title>
        <authorList>
            <person name="Jia N."/>
            <person name="Wang J."/>
            <person name="Shi W."/>
            <person name="Du L."/>
            <person name="Sun Y."/>
            <person name="Zhan W."/>
            <person name="Jiang J."/>
            <person name="Wang Q."/>
            <person name="Zhang B."/>
            <person name="Ji P."/>
            <person name="Sakyi L.B."/>
            <person name="Cui X."/>
            <person name="Yuan T."/>
            <person name="Jiang B."/>
            <person name="Yang W."/>
            <person name="Lam T.T.-Y."/>
            <person name="Chang Q."/>
            <person name="Ding S."/>
            <person name="Wang X."/>
            <person name="Zhu J."/>
            <person name="Ruan X."/>
            <person name="Zhao L."/>
            <person name="Wei J."/>
            <person name="Que T."/>
            <person name="Du C."/>
            <person name="Cheng J."/>
            <person name="Dai P."/>
            <person name="Han X."/>
            <person name="Huang E."/>
            <person name="Gao Y."/>
            <person name="Liu J."/>
            <person name="Shao H."/>
            <person name="Ye R."/>
            <person name="Li L."/>
            <person name="Wei W."/>
            <person name="Wang X."/>
            <person name="Wang C."/>
            <person name="Yang T."/>
            <person name="Huo Q."/>
            <person name="Li W."/>
            <person name="Guo W."/>
            <person name="Chen H."/>
            <person name="Zhou L."/>
            <person name="Ni X."/>
            <person name="Tian J."/>
            <person name="Zhou Y."/>
            <person name="Sheng Y."/>
            <person name="Liu T."/>
            <person name="Pan Y."/>
            <person name="Xia L."/>
            <person name="Li J."/>
            <person name="Zhao F."/>
            <person name="Cao W."/>
        </authorList>
    </citation>
    <scope>NUCLEOTIDE SEQUENCE</scope>
    <source>
        <strain evidence="1">Hyas-2018</strain>
    </source>
</reference>
<comment type="caution">
    <text evidence="1">The sequence shown here is derived from an EMBL/GenBank/DDBJ whole genome shotgun (WGS) entry which is preliminary data.</text>
</comment>
<keyword evidence="2" id="KW-1185">Reference proteome</keyword>
<dbReference type="EMBL" id="CM023483">
    <property type="protein sequence ID" value="KAH6935335.1"/>
    <property type="molecule type" value="Genomic_DNA"/>
</dbReference>